<feature type="region of interest" description="Disordered" evidence="1">
    <location>
        <begin position="184"/>
        <end position="211"/>
    </location>
</feature>
<evidence type="ECO:0000313" key="2">
    <source>
        <dbReference type="EMBL" id="KAF4507063.1"/>
    </source>
</evidence>
<feature type="region of interest" description="Disordered" evidence="1">
    <location>
        <begin position="70"/>
        <end position="117"/>
    </location>
</feature>
<organism evidence="2 3">
    <name type="scientific">Ophiocordyceps sinensis</name>
    <dbReference type="NCBI Taxonomy" id="72228"/>
    <lineage>
        <taxon>Eukaryota</taxon>
        <taxon>Fungi</taxon>
        <taxon>Dikarya</taxon>
        <taxon>Ascomycota</taxon>
        <taxon>Pezizomycotina</taxon>
        <taxon>Sordariomycetes</taxon>
        <taxon>Hypocreomycetidae</taxon>
        <taxon>Hypocreales</taxon>
        <taxon>Ophiocordycipitaceae</taxon>
        <taxon>Ophiocordyceps</taxon>
    </lineage>
</organism>
<sequence>MQNLPSHRQLLTSLVASLSQQQQQPLRQDSGAAAGRRHLLLTLHVIFPSIVLPALDLLDRKLVARVRVAPGRGPEEQSSIHARHRDVEGLGDSKRTNRLGGGGEPGNRGRSAPSSLAGQTMDEVPLAQLYVVQSLASTLAPPRGRDPASPSRTYAVHLDAWSCSCASFALEAFASHTQPTAGASLFKSRASPSPFPRASPPSPPSEARPVGQDEQMLSFGGLSLDGLSSRGEHVPCCKHLLACLLVETWSAVMGSGVDDRIVSRQELAGIAAGVH</sequence>
<keyword evidence="3" id="KW-1185">Reference proteome</keyword>
<dbReference type="OrthoDB" id="74545at2759"/>
<dbReference type="Proteomes" id="UP000557566">
    <property type="component" value="Unassembled WGS sequence"/>
</dbReference>
<comment type="caution">
    <text evidence="2">The sequence shown here is derived from an EMBL/GenBank/DDBJ whole genome shotgun (WGS) entry which is preliminary data.</text>
</comment>
<proteinExistence type="predicted"/>
<accession>A0A8H4LWW5</accession>
<dbReference type="AlphaFoldDB" id="A0A8H4LWW5"/>
<feature type="compositionally biased region" description="Basic and acidic residues" evidence="1">
    <location>
        <begin position="85"/>
        <end position="95"/>
    </location>
</feature>
<reference evidence="2 3" key="1">
    <citation type="journal article" date="2020" name="Genome Biol. Evol.">
        <title>A new high-quality draft genome assembly of the Chinese cordyceps Ophiocordyceps sinensis.</title>
        <authorList>
            <person name="Shu R."/>
            <person name="Zhang J."/>
            <person name="Meng Q."/>
            <person name="Zhang H."/>
            <person name="Zhou G."/>
            <person name="Li M."/>
            <person name="Wu P."/>
            <person name="Zhao Y."/>
            <person name="Chen C."/>
            <person name="Qin Q."/>
        </authorList>
    </citation>
    <scope>NUCLEOTIDE SEQUENCE [LARGE SCALE GENOMIC DNA]</scope>
    <source>
        <strain evidence="2 3">IOZ07</strain>
    </source>
</reference>
<feature type="compositionally biased region" description="Pro residues" evidence="1">
    <location>
        <begin position="193"/>
        <end position="206"/>
    </location>
</feature>
<protein>
    <recommendedName>
        <fullName evidence="4">SWIM-type domain-containing protein</fullName>
    </recommendedName>
</protein>
<gene>
    <name evidence="2" type="ORF">G6O67_005738</name>
</gene>
<name>A0A8H4LWW5_9HYPO</name>
<evidence type="ECO:0008006" key="4">
    <source>
        <dbReference type="Google" id="ProtNLM"/>
    </source>
</evidence>
<dbReference type="EMBL" id="JAAVMX010000006">
    <property type="protein sequence ID" value="KAF4507063.1"/>
    <property type="molecule type" value="Genomic_DNA"/>
</dbReference>
<evidence type="ECO:0000256" key="1">
    <source>
        <dbReference type="SAM" id="MobiDB-lite"/>
    </source>
</evidence>
<evidence type="ECO:0000313" key="3">
    <source>
        <dbReference type="Proteomes" id="UP000557566"/>
    </source>
</evidence>